<dbReference type="PROSITE" id="PS51352">
    <property type="entry name" value="THIOREDOXIN_2"/>
    <property type="match status" value="1"/>
</dbReference>
<evidence type="ECO:0000313" key="5">
    <source>
        <dbReference type="Proteomes" id="UP000282322"/>
    </source>
</evidence>
<dbReference type="PANTHER" id="PTHR42852:SF13">
    <property type="entry name" value="PROTEIN DIPZ"/>
    <property type="match status" value="1"/>
</dbReference>
<dbReference type="EMBL" id="RRCH01000028">
    <property type="protein sequence ID" value="RRJ29562.1"/>
    <property type="molecule type" value="Genomic_DNA"/>
</dbReference>
<dbReference type="InterPro" id="IPR017937">
    <property type="entry name" value="Thioredoxin_CS"/>
</dbReference>
<sequence length="187" mass="19856">MRRRELLAGLGSIGVLGGAGLVAIEGVPSVENRSEHQANGEAADRTETDPITIETITAPGSRDGQVTIPASDRSTFIDFFGTWCPPCVEQMPALAEANKRVGNSVLFISVTTEAVGRSVAKRELVNWWKTHDGNWLLGVDQRAALAARYLEGGYPSAVAIDASGKVQWSKAGVKTADQLVAGIRQAL</sequence>
<reference evidence="4 5" key="1">
    <citation type="submission" date="2018-11" db="EMBL/GenBank/DDBJ databases">
        <title>Taxonoimc description of Halomarina strain SPP-AMP-1.</title>
        <authorList>
            <person name="Pal Y."/>
            <person name="Srinivasana K."/>
            <person name="Verma A."/>
            <person name="Kumar P."/>
        </authorList>
    </citation>
    <scope>NUCLEOTIDE SEQUENCE [LARGE SCALE GENOMIC DNA]</scope>
    <source>
        <strain evidence="4 5">SPP-AMP-1</strain>
    </source>
</reference>
<feature type="domain" description="Thioredoxin" evidence="3">
    <location>
        <begin position="47"/>
        <end position="187"/>
    </location>
</feature>
<dbReference type="RefSeq" id="WP_124955551.1">
    <property type="nucleotide sequence ID" value="NZ_RRCH01000028.1"/>
</dbReference>
<dbReference type="PANTHER" id="PTHR42852">
    <property type="entry name" value="THIOL:DISULFIDE INTERCHANGE PROTEIN DSBE"/>
    <property type="match status" value="1"/>
</dbReference>
<comment type="caution">
    <text evidence="4">The sequence shown here is derived from an EMBL/GenBank/DDBJ whole genome shotgun (WGS) entry which is preliminary data.</text>
</comment>
<dbReference type="SUPFAM" id="SSF52833">
    <property type="entry name" value="Thioredoxin-like"/>
    <property type="match status" value="1"/>
</dbReference>
<keyword evidence="5" id="KW-1185">Reference proteome</keyword>
<evidence type="ECO:0000259" key="3">
    <source>
        <dbReference type="PROSITE" id="PS51352"/>
    </source>
</evidence>
<organism evidence="4 5">
    <name type="scientific">Halocatena pleomorpha</name>
    <dbReference type="NCBI Taxonomy" id="1785090"/>
    <lineage>
        <taxon>Archaea</taxon>
        <taxon>Methanobacteriati</taxon>
        <taxon>Methanobacteriota</taxon>
        <taxon>Stenosarchaea group</taxon>
        <taxon>Halobacteria</taxon>
        <taxon>Halobacteriales</taxon>
        <taxon>Natronomonadaceae</taxon>
        <taxon>Halocatena</taxon>
    </lineage>
</organism>
<protein>
    <submittedName>
        <fullName evidence="4">TlpA family protein disulfide reductase</fullName>
    </submittedName>
</protein>
<dbReference type="PROSITE" id="PS00194">
    <property type="entry name" value="THIOREDOXIN_1"/>
    <property type="match status" value="1"/>
</dbReference>
<accession>A0A3P3R7W5</accession>
<dbReference type="CDD" id="cd02966">
    <property type="entry name" value="TlpA_like_family"/>
    <property type="match status" value="1"/>
</dbReference>
<dbReference type="InterPro" id="IPR013740">
    <property type="entry name" value="Redoxin"/>
</dbReference>
<evidence type="ECO:0000256" key="2">
    <source>
        <dbReference type="ARBA" id="ARBA00022748"/>
    </source>
</evidence>
<dbReference type="AlphaFoldDB" id="A0A3P3R7W5"/>
<dbReference type="Proteomes" id="UP000282322">
    <property type="component" value="Unassembled WGS sequence"/>
</dbReference>
<keyword evidence="2" id="KW-0201">Cytochrome c-type biogenesis</keyword>
<evidence type="ECO:0000256" key="1">
    <source>
        <dbReference type="ARBA" id="ARBA00004196"/>
    </source>
</evidence>
<proteinExistence type="predicted"/>
<dbReference type="GO" id="GO:0017004">
    <property type="term" value="P:cytochrome complex assembly"/>
    <property type="evidence" value="ECO:0007669"/>
    <property type="project" value="UniProtKB-KW"/>
</dbReference>
<name>A0A3P3R7W5_9EURY</name>
<dbReference type="Gene3D" id="3.40.30.10">
    <property type="entry name" value="Glutaredoxin"/>
    <property type="match status" value="1"/>
</dbReference>
<dbReference type="InterPro" id="IPR013766">
    <property type="entry name" value="Thioredoxin_domain"/>
</dbReference>
<evidence type="ECO:0000313" key="4">
    <source>
        <dbReference type="EMBL" id="RRJ29562.1"/>
    </source>
</evidence>
<dbReference type="OrthoDB" id="115386at2157"/>
<dbReference type="InterPro" id="IPR036249">
    <property type="entry name" value="Thioredoxin-like_sf"/>
</dbReference>
<dbReference type="Pfam" id="PF08534">
    <property type="entry name" value="Redoxin"/>
    <property type="match status" value="1"/>
</dbReference>
<gene>
    <name evidence="4" type="ORF">EIK79_13080</name>
</gene>
<comment type="subcellular location">
    <subcellularLocation>
        <location evidence="1">Cell envelope</location>
    </subcellularLocation>
</comment>
<dbReference type="InterPro" id="IPR050553">
    <property type="entry name" value="Thioredoxin_ResA/DsbE_sf"/>
</dbReference>
<dbReference type="GO" id="GO:0016491">
    <property type="term" value="F:oxidoreductase activity"/>
    <property type="evidence" value="ECO:0007669"/>
    <property type="project" value="InterPro"/>
</dbReference>